<dbReference type="Proteomes" id="UP000790347">
    <property type="component" value="Unassembled WGS sequence"/>
</dbReference>
<evidence type="ECO:0000313" key="2">
    <source>
        <dbReference type="Proteomes" id="UP000790347"/>
    </source>
</evidence>
<evidence type="ECO:0000313" key="1">
    <source>
        <dbReference type="EMBL" id="KAH9529400.1"/>
    </source>
</evidence>
<comment type="caution">
    <text evidence="1">The sequence shown here is derived from an EMBL/GenBank/DDBJ whole genome shotgun (WGS) entry which is preliminary data.</text>
</comment>
<reference evidence="1" key="1">
    <citation type="submission" date="2013-05" db="EMBL/GenBank/DDBJ databases">
        <authorList>
            <person name="Yim A.K.Y."/>
            <person name="Chan T.F."/>
            <person name="Ji K.M."/>
            <person name="Liu X.Y."/>
            <person name="Zhou J.W."/>
            <person name="Li R.Q."/>
            <person name="Yang K.Y."/>
            <person name="Li J."/>
            <person name="Li M."/>
            <person name="Law P.T.W."/>
            <person name="Wu Y.L."/>
            <person name="Cai Z.L."/>
            <person name="Qin H."/>
            <person name="Bao Y."/>
            <person name="Leung R.K.K."/>
            <person name="Ng P.K.S."/>
            <person name="Zou J."/>
            <person name="Zhong X.J."/>
            <person name="Ran P.X."/>
            <person name="Zhong N.S."/>
            <person name="Liu Z.G."/>
            <person name="Tsui S.K.W."/>
        </authorList>
    </citation>
    <scope>NUCLEOTIDE SEQUENCE</scope>
    <source>
        <strain evidence="1">Derf</strain>
        <tissue evidence="1">Whole organism</tissue>
    </source>
</reference>
<sequence>MDNNNHSRHEDPLAPVHFFSNKEKNVKEKGKLHETTIITLLLSMNMNQEFLDYSNNNESILDIHILISYHYLHNL</sequence>
<gene>
    <name evidence="1" type="ORF">DERF_003286</name>
</gene>
<keyword evidence="2" id="KW-1185">Reference proteome</keyword>
<name>A0A922IDY9_DERFA</name>
<proteinExistence type="predicted"/>
<dbReference type="AlphaFoldDB" id="A0A922IDY9"/>
<protein>
    <submittedName>
        <fullName evidence="1">Uncharacterized protein</fullName>
    </submittedName>
</protein>
<dbReference type="EMBL" id="ASGP02000001">
    <property type="protein sequence ID" value="KAH9529400.1"/>
    <property type="molecule type" value="Genomic_DNA"/>
</dbReference>
<accession>A0A922IDY9</accession>
<reference evidence="1" key="2">
    <citation type="journal article" date="2022" name="Res Sq">
        <title>Comparative Genomics Reveals Insights into the Divergent Evolution of Astigmatic Mites and Household Pest Adaptations.</title>
        <authorList>
            <person name="Xiong Q."/>
            <person name="Wan A.T.-Y."/>
            <person name="Liu X.-Y."/>
            <person name="Fung C.S.-H."/>
            <person name="Xiao X."/>
            <person name="Malainual N."/>
            <person name="Hou J."/>
            <person name="Wang L."/>
            <person name="Wang M."/>
            <person name="Yang K."/>
            <person name="Cui Y."/>
            <person name="Leung E."/>
            <person name="Nong W."/>
            <person name="Shin S.-K."/>
            <person name="Au S."/>
            <person name="Jeong K.Y."/>
            <person name="Chew F.T."/>
            <person name="Hui J."/>
            <person name="Leung T.F."/>
            <person name="Tungtrongchitr A."/>
            <person name="Zhong N."/>
            <person name="Liu Z."/>
            <person name="Tsui S."/>
        </authorList>
    </citation>
    <scope>NUCLEOTIDE SEQUENCE</scope>
    <source>
        <strain evidence="1">Derf</strain>
        <tissue evidence="1">Whole organism</tissue>
    </source>
</reference>
<organism evidence="1 2">
    <name type="scientific">Dermatophagoides farinae</name>
    <name type="common">American house dust mite</name>
    <dbReference type="NCBI Taxonomy" id="6954"/>
    <lineage>
        <taxon>Eukaryota</taxon>
        <taxon>Metazoa</taxon>
        <taxon>Ecdysozoa</taxon>
        <taxon>Arthropoda</taxon>
        <taxon>Chelicerata</taxon>
        <taxon>Arachnida</taxon>
        <taxon>Acari</taxon>
        <taxon>Acariformes</taxon>
        <taxon>Sarcoptiformes</taxon>
        <taxon>Astigmata</taxon>
        <taxon>Psoroptidia</taxon>
        <taxon>Analgoidea</taxon>
        <taxon>Pyroglyphidae</taxon>
        <taxon>Dermatophagoidinae</taxon>
        <taxon>Dermatophagoides</taxon>
    </lineage>
</organism>